<organism evidence="6 7">
    <name type="scientific">Roseibium algae</name>
    <dbReference type="NCBI Taxonomy" id="3123038"/>
    <lineage>
        <taxon>Bacteria</taxon>
        <taxon>Pseudomonadati</taxon>
        <taxon>Pseudomonadota</taxon>
        <taxon>Alphaproteobacteria</taxon>
        <taxon>Hyphomicrobiales</taxon>
        <taxon>Stappiaceae</taxon>
        <taxon>Roseibium</taxon>
    </lineage>
</organism>
<dbReference type="RefSeq" id="WP_340277181.1">
    <property type="nucleotide sequence ID" value="NZ_JBAKIA010000021.1"/>
</dbReference>
<comment type="caution">
    <text evidence="6">The sequence shown here is derived from an EMBL/GenBank/DDBJ whole genome shotgun (WGS) entry which is preliminary data.</text>
</comment>
<feature type="domain" description="HTH lysR-type" evidence="5">
    <location>
        <begin position="1"/>
        <end position="58"/>
    </location>
</feature>
<dbReference type="PRINTS" id="PR00039">
    <property type="entry name" value="HTHLYSR"/>
</dbReference>
<evidence type="ECO:0000313" key="7">
    <source>
        <dbReference type="Proteomes" id="UP001385499"/>
    </source>
</evidence>
<keyword evidence="7" id="KW-1185">Reference proteome</keyword>
<dbReference type="SUPFAM" id="SSF46785">
    <property type="entry name" value="Winged helix' DNA-binding domain"/>
    <property type="match status" value="1"/>
</dbReference>
<dbReference type="InterPro" id="IPR036390">
    <property type="entry name" value="WH_DNA-bd_sf"/>
</dbReference>
<dbReference type="Pfam" id="PF00126">
    <property type="entry name" value="HTH_1"/>
    <property type="match status" value="1"/>
</dbReference>
<evidence type="ECO:0000256" key="3">
    <source>
        <dbReference type="ARBA" id="ARBA00023125"/>
    </source>
</evidence>
<keyword evidence="3" id="KW-0238">DNA-binding</keyword>
<protein>
    <submittedName>
        <fullName evidence="6">LysR family transcriptional regulator</fullName>
    </submittedName>
</protein>
<dbReference type="Pfam" id="PF03466">
    <property type="entry name" value="LysR_substrate"/>
    <property type="match status" value="1"/>
</dbReference>
<comment type="similarity">
    <text evidence="1">Belongs to the LysR transcriptional regulatory family.</text>
</comment>
<evidence type="ECO:0000313" key="6">
    <source>
        <dbReference type="EMBL" id="MEJ8476566.1"/>
    </source>
</evidence>
<keyword evidence="4" id="KW-0804">Transcription</keyword>
<dbReference type="InterPro" id="IPR005119">
    <property type="entry name" value="LysR_subst-bd"/>
</dbReference>
<dbReference type="PANTHER" id="PTHR30346:SF28">
    <property type="entry name" value="HTH-TYPE TRANSCRIPTIONAL REGULATOR CYNR"/>
    <property type="match status" value="1"/>
</dbReference>
<dbReference type="Gene3D" id="1.10.10.10">
    <property type="entry name" value="Winged helix-like DNA-binding domain superfamily/Winged helix DNA-binding domain"/>
    <property type="match status" value="1"/>
</dbReference>
<proteinExistence type="inferred from homology"/>
<evidence type="ECO:0000256" key="4">
    <source>
        <dbReference type="ARBA" id="ARBA00023163"/>
    </source>
</evidence>
<dbReference type="InterPro" id="IPR036388">
    <property type="entry name" value="WH-like_DNA-bd_sf"/>
</dbReference>
<name>A0ABU8TS83_9HYPH</name>
<sequence length="316" mass="34175">MDQKDFITFLKVAETSSVTLAADILGRSQPSVTRCIQDLEKTLGFALFERIGRRISLTTEGIAFEEEAWRMLAMFEDLPARTRARAGQMEIPLSISATSALGTGLLPHAIARWPEAERPKDIQLMLAAPNAVAQDLRSGNARIGFASLPLDVPGVTAERIFSAPLVVAMPESRAAEFPQDLPVSLTDAIGETLVTMLDQKRLQGRIKQALDTTGIHPERVVMANSSVAALQFVSLLGATAIVEPVTAYGATPPGVILRPLAENIEFSFGFFVAGSAAESRETQVFFDLCEATLGTLIPQVRRIDVNLSSKTKTDHD</sequence>
<gene>
    <name evidence="6" type="ORF">V6575_20965</name>
</gene>
<reference evidence="6 7" key="1">
    <citation type="submission" date="2024-02" db="EMBL/GenBank/DDBJ databases">
        <title>Roseibium algae sp. nov., isolated from marine alga (Grateloupia sp.), showing potential in myo-inositol conversion.</title>
        <authorList>
            <person name="Wang Y."/>
        </authorList>
    </citation>
    <scope>NUCLEOTIDE SEQUENCE [LARGE SCALE GENOMIC DNA]</scope>
    <source>
        <strain evidence="6 7">H3510</strain>
    </source>
</reference>
<accession>A0ABU8TS83</accession>
<evidence type="ECO:0000259" key="5">
    <source>
        <dbReference type="PROSITE" id="PS50931"/>
    </source>
</evidence>
<evidence type="ECO:0000256" key="1">
    <source>
        <dbReference type="ARBA" id="ARBA00009437"/>
    </source>
</evidence>
<dbReference type="PANTHER" id="PTHR30346">
    <property type="entry name" value="TRANSCRIPTIONAL DUAL REGULATOR HCAR-RELATED"/>
    <property type="match status" value="1"/>
</dbReference>
<dbReference type="Proteomes" id="UP001385499">
    <property type="component" value="Unassembled WGS sequence"/>
</dbReference>
<evidence type="ECO:0000256" key="2">
    <source>
        <dbReference type="ARBA" id="ARBA00023015"/>
    </source>
</evidence>
<dbReference type="EMBL" id="JBAKIA010000021">
    <property type="protein sequence ID" value="MEJ8476566.1"/>
    <property type="molecule type" value="Genomic_DNA"/>
</dbReference>
<dbReference type="SUPFAM" id="SSF53850">
    <property type="entry name" value="Periplasmic binding protein-like II"/>
    <property type="match status" value="1"/>
</dbReference>
<dbReference type="PROSITE" id="PS50931">
    <property type="entry name" value="HTH_LYSR"/>
    <property type="match status" value="1"/>
</dbReference>
<dbReference type="InterPro" id="IPR000847">
    <property type="entry name" value="LysR_HTH_N"/>
</dbReference>
<dbReference type="Gene3D" id="3.40.190.10">
    <property type="entry name" value="Periplasmic binding protein-like II"/>
    <property type="match status" value="2"/>
</dbReference>
<keyword evidence="2" id="KW-0805">Transcription regulation</keyword>